<dbReference type="PANTHER" id="PTHR33512:SF7">
    <property type="entry name" value="LEGUME LECTIN DOMAIN-CONTAINING PROTEIN"/>
    <property type="match status" value="1"/>
</dbReference>
<name>A0AAD4IP43_PERFH</name>
<keyword evidence="2" id="KW-0732">Signal</keyword>
<gene>
    <name evidence="3" type="ORF">C2S53_002474</name>
</gene>
<accession>A0AAD4IP43</accession>
<evidence type="ECO:0000256" key="1">
    <source>
        <dbReference type="SAM" id="Phobius"/>
    </source>
</evidence>
<sequence>MALKRDCVIVLIVLNAWLCQQLVQGSETYNRDSLDSFLYDYAFKKIRRLRSGKMYNVGPPSNFPGMEVAVARVRTSSLWNKGLSYGSLTIPPKIMPWPFTRRVDVVYQNLANWSSCYYSVPNHRLVAPVIGFLAYDSTNNGLIGLRAMGGHPFVLNFSSIYSNSSDARNVTMSMRYRCVRFDTNGTLELSSMMRESSSCVVREQGHFSVVVPNEAKDDNGVHKWWIMGIAAAVVGLMWLVVVVVFGCKRKKMKKMERESERCEGLDTIWIGRSRMPCASGIRTQPVLENSYLP</sequence>
<proteinExistence type="predicted"/>
<feature type="chain" id="PRO_5042170025" evidence="2">
    <location>
        <begin position="26"/>
        <end position="293"/>
    </location>
</feature>
<keyword evidence="1" id="KW-0472">Membrane</keyword>
<feature type="signal peptide" evidence="2">
    <location>
        <begin position="1"/>
        <end position="25"/>
    </location>
</feature>
<dbReference type="GO" id="GO:0016020">
    <property type="term" value="C:membrane"/>
    <property type="evidence" value="ECO:0007669"/>
    <property type="project" value="TreeGrafter"/>
</dbReference>
<dbReference type="Pfam" id="PF06697">
    <property type="entry name" value="DUF1191"/>
    <property type="match status" value="1"/>
</dbReference>
<dbReference type="Proteomes" id="UP001190926">
    <property type="component" value="Unassembled WGS sequence"/>
</dbReference>
<dbReference type="InterPro" id="IPR010605">
    <property type="entry name" value="DUF1191"/>
</dbReference>
<keyword evidence="1" id="KW-0812">Transmembrane</keyword>
<keyword evidence="4" id="KW-1185">Reference proteome</keyword>
<organism evidence="3 4">
    <name type="scientific">Perilla frutescens var. hirtella</name>
    <name type="common">Perilla citriodora</name>
    <name type="synonym">Perilla setoyensis</name>
    <dbReference type="NCBI Taxonomy" id="608512"/>
    <lineage>
        <taxon>Eukaryota</taxon>
        <taxon>Viridiplantae</taxon>
        <taxon>Streptophyta</taxon>
        <taxon>Embryophyta</taxon>
        <taxon>Tracheophyta</taxon>
        <taxon>Spermatophyta</taxon>
        <taxon>Magnoliopsida</taxon>
        <taxon>eudicotyledons</taxon>
        <taxon>Gunneridae</taxon>
        <taxon>Pentapetalae</taxon>
        <taxon>asterids</taxon>
        <taxon>lamiids</taxon>
        <taxon>Lamiales</taxon>
        <taxon>Lamiaceae</taxon>
        <taxon>Nepetoideae</taxon>
        <taxon>Elsholtzieae</taxon>
        <taxon>Perilla</taxon>
    </lineage>
</organism>
<reference evidence="3 4" key="1">
    <citation type="journal article" date="2021" name="Nat. Commun.">
        <title>Incipient diploidization of the medicinal plant Perilla within 10,000 years.</title>
        <authorList>
            <person name="Zhang Y."/>
            <person name="Shen Q."/>
            <person name="Leng L."/>
            <person name="Zhang D."/>
            <person name="Chen S."/>
            <person name="Shi Y."/>
            <person name="Ning Z."/>
            <person name="Chen S."/>
        </authorList>
    </citation>
    <scope>NUCLEOTIDE SEQUENCE [LARGE SCALE GENOMIC DNA]</scope>
    <source>
        <strain evidence="4">cv. PC099</strain>
    </source>
</reference>
<dbReference type="PANTHER" id="PTHR33512">
    <property type="entry name" value="PROTEIN, PUTATIVE (DUF1191)-RELATED"/>
    <property type="match status" value="1"/>
</dbReference>
<evidence type="ECO:0000256" key="2">
    <source>
        <dbReference type="SAM" id="SignalP"/>
    </source>
</evidence>
<keyword evidence="1" id="KW-1133">Transmembrane helix</keyword>
<protein>
    <submittedName>
        <fullName evidence="3">Uncharacterized protein</fullName>
    </submittedName>
</protein>
<feature type="transmembrane region" description="Helical" evidence="1">
    <location>
        <begin position="224"/>
        <end position="247"/>
    </location>
</feature>
<dbReference type="AlphaFoldDB" id="A0AAD4IP43"/>
<comment type="caution">
    <text evidence="3">The sequence shown here is derived from an EMBL/GenBank/DDBJ whole genome shotgun (WGS) entry which is preliminary data.</text>
</comment>
<evidence type="ECO:0000313" key="3">
    <source>
        <dbReference type="EMBL" id="KAH6756473.1"/>
    </source>
</evidence>
<dbReference type="EMBL" id="SDAM02029557">
    <property type="protein sequence ID" value="KAH6756473.1"/>
    <property type="molecule type" value="Genomic_DNA"/>
</dbReference>
<evidence type="ECO:0000313" key="4">
    <source>
        <dbReference type="Proteomes" id="UP001190926"/>
    </source>
</evidence>